<sequence length="259" mass="30183">MPLAHVDVDRVRDNEDLFYMVVGASFVEIAADLYTQNLIDYFGNDPEVATWLTQQWQHEEVRHGRVLRAYAQHVWPEFDWQRAYDAFYAEYSQMCTVDEFEPTQGLEMVARCVVETGTATFYTALSRQATEPVLAGIAQRIRADEVNHYKHFYRYFRKYQQAQPPGRWKIFQALKRRVLEARASDADCALWHVYQLHEGEATADRARFKQLCRRLGRGLQRHYPVEMAVKMVVKPLDLPAVVGRIILAPLSKASAWLLR</sequence>
<dbReference type="Proteomes" id="UP000545386">
    <property type="component" value="Unassembled WGS sequence"/>
</dbReference>
<reference evidence="1 2" key="1">
    <citation type="submission" date="2020-08" db="EMBL/GenBank/DDBJ databases">
        <title>Paraeoetvoesia sp. YC-7-48 draft genome sequence.</title>
        <authorList>
            <person name="Yao L."/>
        </authorList>
    </citation>
    <scope>NUCLEOTIDE SEQUENCE [LARGE SCALE GENOMIC DNA]</scope>
    <source>
        <strain evidence="2">YC-7-48</strain>
    </source>
</reference>
<proteinExistence type="predicted"/>
<comment type="caution">
    <text evidence="1">The sequence shown here is derived from an EMBL/GenBank/DDBJ whole genome shotgun (WGS) entry which is preliminary data.</text>
</comment>
<dbReference type="EMBL" id="JACJUU010000003">
    <property type="protein sequence ID" value="MBC2769599.1"/>
    <property type="molecule type" value="Genomic_DNA"/>
</dbReference>
<dbReference type="InterPro" id="IPR012348">
    <property type="entry name" value="RNR-like"/>
</dbReference>
<gene>
    <name evidence="1" type="ORF">GTU67_06685</name>
</gene>
<dbReference type="SUPFAM" id="SSF47240">
    <property type="entry name" value="Ferritin-like"/>
    <property type="match status" value="1"/>
</dbReference>
<dbReference type="Gene3D" id="1.10.620.20">
    <property type="entry name" value="Ribonucleotide Reductase, subunit A"/>
    <property type="match status" value="1"/>
</dbReference>
<protein>
    <submittedName>
        <fullName evidence="1">Ferritin-like domain-containing protein</fullName>
    </submittedName>
</protein>
<keyword evidence="2" id="KW-1185">Reference proteome</keyword>
<name>A0A842HLE3_9BURK</name>
<dbReference type="AlphaFoldDB" id="A0A842HLE3"/>
<accession>A0A842HLE3</accession>
<dbReference type="CDD" id="cd00657">
    <property type="entry name" value="Ferritin_like"/>
    <property type="match status" value="1"/>
</dbReference>
<evidence type="ECO:0000313" key="1">
    <source>
        <dbReference type="EMBL" id="MBC2769599.1"/>
    </source>
</evidence>
<organism evidence="1 2">
    <name type="scientific">Pusillimonas minor</name>
    <dbReference type="NCBI Taxonomy" id="2697024"/>
    <lineage>
        <taxon>Bacteria</taxon>
        <taxon>Pseudomonadati</taxon>
        <taxon>Pseudomonadota</taxon>
        <taxon>Betaproteobacteria</taxon>
        <taxon>Burkholderiales</taxon>
        <taxon>Alcaligenaceae</taxon>
        <taxon>Pusillimonas</taxon>
    </lineage>
</organism>
<evidence type="ECO:0000313" key="2">
    <source>
        <dbReference type="Proteomes" id="UP000545386"/>
    </source>
</evidence>
<dbReference type="InterPro" id="IPR009078">
    <property type="entry name" value="Ferritin-like_SF"/>
</dbReference>
<dbReference type="GO" id="GO:0016491">
    <property type="term" value="F:oxidoreductase activity"/>
    <property type="evidence" value="ECO:0007669"/>
    <property type="project" value="InterPro"/>
</dbReference>